<sequence>MNLSKICVAILVSTMGQAAVLYAPADAIQIETQSEKEANLKGQITGGLFNRWTFDQQQPSESPADFSQLTFGGESTGTWTIEADPESPSPPNMLKAVSSCKQETCYRMLVASKLQYEYPDVSVRLRFPAEGGTGRGGIIIGLKDASQFYAAIIDLSAKRLEVVRMVDGNVTVLGQTAIVPKATEWHSLRIQRNTIISKDFLETFFDGAQVLSIQDHSLGFGEVGLVVLGDSSLYFDSLHAVPLFSQRPLSNPAAY</sequence>
<dbReference type="AlphaFoldDB" id="A0A1W1HZR8"/>
<dbReference type="EMBL" id="LT828648">
    <property type="protein sequence ID" value="SLM46241.1"/>
    <property type="molecule type" value="Genomic_DNA"/>
</dbReference>
<gene>
    <name evidence="2" type="ORF">NSJP_0069</name>
</gene>
<protein>
    <recommendedName>
        <fullName evidence="4">3-keto-disaccharide hydrolase domain-containing protein</fullName>
    </recommendedName>
</protein>
<evidence type="ECO:0000313" key="3">
    <source>
        <dbReference type="Proteomes" id="UP000192042"/>
    </source>
</evidence>
<organism evidence="2 3">
    <name type="scientific">Nitrospira japonica</name>
    <dbReference type="NCBI Taxonomy" id="1325564"/>
    <lineage>
        <taxon>Bacteria</taxon>
        <taxon>Pseudomonadati</taxon>
        <taxon>Nitrospirota</taxon>
        <taxon>Nitrospiria</taxon>
        <taxon>Nitrospirales</taxon>
        <taxon>Nitrospiraceae</taxon>
        <taxon>Nitrospira</taxon>
    </lineage>
</organism>
<dbReference type="KEGG" id="nja:NSJP_0069"/>
<evidence type="ECO:0000313" key="2">
    <source>
        <dbReference type="EMBL" id="SLM46241.1"/>
    </source>
</evidence>
<keyword evidence="1" id="KW-0732">Signal</keyword>
<accession>A0A1W1HZR8</accession>
<dbReference type="STRING" id="1325564.NSJP_0069"/>
<name>A0A1W1HZR8_9BACT</name>
<reference evidence="2 3" key="1">
    <citation type="submission" date="2017-03" db="EMBL/GenBank/DDBJ databases">
        <authorList>
            <person name="Afonso C.L."/>
            <person name="Miller P.J."/>
            <person name="Scott M.A."/>
            <person name="Spackman E."/>
            <person name="Goraichik I."/>
            <person name="Dimitrov K.M."/>
            <person name="Suarez D.L."/>
            <person name="Swayne D.E."/>
        </authorList>
    </citation>
    <scope>NUCLEOTIDE SEQUENCE [LARGE SCALE GENOMIC DNA]</scope>
    <source>
        <strain evidence="2">Genome sequencing of Nitrospira japonica strain NJ11</strain>
    </source>
</reference>
<dbReference type="OrthoDB" id="9776436at2"/>
<proteinExistence type="predicted"/>
<keyword evidence="3" id="KW-1185">Reference proteome</keyword>
<dbReference type="Gene3D" id="2.60.120.560">
    <property type="entry name" value="Exo-inulinase, domain 1"/>
    <property type="match status" value="1"/>
</dbReference>
<evidence type="ECO:0000256" key="1">
    <source>
        <dbReference type="SAM" id="SignalP"/>
    </source>
</evidence>
<dbReference type="Proteomes" id="UP000192042">
    <property type="component" value="Chromosome I"/>
</dbReference>
<dbReference type="RefSeq" id="WP_080884960.1">
    <property type="nucleotide sequence ID" value="NZ_LT828648.1"/>
</dbReference>
<feature type="chain" id="PRO_5012122246" description="3-keto-disaccharide hydrolase domain-containing protein" evidence="1">
    <location>
        <begin position="19"/>
        <end position="255"/>
    </location>
</feature>
<evidence type="ECO:0008006" key="4">
    <source>
        <dbReference type="Google" id="ProtNLM"/>
    </source>
</evidence>
<feature type="signal peptide" evidence="1">
    <location>
        <begin position="1"/>
        <end position="18"/>
    </location>
</feature>